<proteinExistence type="predicted"/>
<evidence type="ECO:0000313" key="7">
    <source>
        <dbReference type="EMBL" id="KAK3368255.1"/>
    </source>
</evidence>
<dbReference type="Gene3D" id="1.20.5.110">
    <property type="match status" value="1"/>
</dbReference>
<dbReference type="CDD" id="cd06897">
    <property type="entry name" value="PX_SNARE"/>
    <property type="match status" value="1"/>
</dbReference>
<evidence type="ECO:0000256" key="4">
    <source>
        <dbReference type="ARBA" id="ARBA00054927"/>
    </source>
</evidence>
<dbReference type="InterPro" id="IPR036871">
    <property type="entry name" value="PX_dom_sf"/>
</dbReference>
<dbReference type="Gene3D" id="3.30.1520.10">
    <property type="entry name" value="Phox-like domain"/>
    <property type="match status" value="1"/>
</dbReference>
<protein>
    <recommendedName>
        <fullName evidence="9">Vacuolar morphogenesis protein 7</fullName>
    </recommendedName>
</protein>
<dbReference type="Proteomes" id="UP001285441">
    <property type="component" value="Unassembled WGS sequence"/>
</dbReference>
<reference evidence="7" key="2">
    <citation type="submission" date="2023-06" db="EMBL/GenBank/DDBJ databases">
        <authorList>
            <consortium name="Lawrence Berkeley National Laboratory"/>
            <person name="Haridas S."/>
            <person name="Hensen N."/>
            <person name="Bonometti L."/>
            <person name="Westerberg I."/>
            <person name="Brannstrom I.O."/>
            <person name="Guillou S."/>
            <person name="Cros-Aarteil S."/>
            <person name="Calhoun S."/>
            <person name="Kuo A."/>
            <person name="Mondo S."/>
            <person name="Pangilinan J."/>
            <person name="Riley R."/>
            <person name="LaButti K."/>
            <person name="Andreopoulos B."/>
            <person name="Lipzen A."/>
            <person name="Chen C."/>
            <person name="Yanf M."/>
            <person name="Daum C."/>
            <person name="Ng V."/>
            <person name="Clum A."/>
            <person name="Steindorff A."/>
            <person name="Ohm R."/>
            <person name="Martin F."/>
            <person name="Silar P."/>
            <person name="Natvig D."/>
            <person name="Lalanne C."/>
            <person name="Gautier V."/>
            <person name="Ament-velasquez S.L."/>
            <person name="Kruys A."/>
            <person name="Hutchinson M.I."/>
            <person name="Powell A.J."/>
            <person name="Barry K."/>
            <person name="Miller A.N."/>
            <person name="Grigoriev I.V."/>
            <person name="Debuchy R."/>
            <person name="Gladieux P."/>
            <person name="Thoren M.H."/>
            <person name="Johannesson H."/>
        </authorList>
    </citation>
    <scope>NUCLEOTIDE SEQUENCE</scope>
    <source>
        <strain evidence="7">CBS 232.78</strain>
    </source>
</reference>
<name>A0AAE0K2J6_9PEZI</name>
<evidence type="ECO:0000256" key="2">
    <source>
        <dbReference type="ARBA" id="ARBA00022554"/>
    </source>
</evidence>
<evidence type="ECO:0000259" key="5">
    <source>
        <dbReference type="PROSITE" id="PS50192"/>
    </source>
</evidence>
<dbReference type="GO" id="GO:0097576">
    <property type="term" value="P:vacuole fusion"/>
    <property type="evidence" value="ECO:0007669"/>
    <property type="project" value="UniProtKB-ARBA"/>
</dbReference>
<keyword evidence="8" id="KW-1185">Reference proteome</keyword>
<dbReference type="FunFam" id="1.20.5.110:FF:000058">
    <property type="entry name" value="VAM7p Vacuolar SNARE protein"/>
    <property type="match status" value="1"/>
</dbReference>
<dbReference type="SMART" id="SM00397">
    <property type="entry name" value="t_SNARE"/>
    <property type="match status" value="1"/>
</dbReference>
<dbReference type="InterPro" id="IPR000727">
    <property type="entry name" value="T_SNARE_dom"/>
</dbReference>
<feature type="domain" description="T-SNARE coiled-coil homology" evidence="5">
    <location>
        <begin position="322"/>
        <end position="384"/>
    </location>
</feature>
<dbReference type="GO" id="GO:0000329">
    <property type="term" value="C:fungal-type vacuole membrane"/>
    <property type="evidence" value="ECO:0007669"/>
    <property type="project" value="UniProtKB-ARBA"/>
</dbReference>
<comment type="subcellular location">
    <subcellularLocation>
        <location evidence="1">Vacuole</location>
    </subcellularLocation>
</comment>
<feature type="domain" description="PX" evidence="6">
    <location>
        <begin position="5"/>
        <end position="120"/>
    </location>
</feature>
<dbReference type="EMBL" id="JAULSW010000010">
    <property type="protein sequence ID" value="KAK3368255.1"/>
    <property type="molecule type" value="Genomic_DNA"/>
</dbReference>
<accession>A0AAE0K2J6</accession>
<dbReference type="CDD" id="cd15858">
    <property type="entry name" value="SNARE_VAM7"/>
    <property type="match status" value="1"/>
</dbReference>
<dbReference type="PANTHER" id="PTHR22775">
    <property type="entry name" value="SORTING NEXIN"/>
    <property type="match status" value="1"/>
</dbReference>
<dbReference type="GO" id="GO:0035091">
    <property type="term" value="F:phosphatidylinositol binding"/>
    <property type="evidence" value="ECO:0007669"/>
    <property type="project" value="InterPro"/>
</dbReference>
<comment type="caution">
    <text evidence="7">The sequence shown here is derived from an EMBL/GenBank/DDBJ whole genome shotgun (WGS) entry which is preliminary data.</text>
</comment>
<dbReference type="SMART" id="SM00312">
    <property type="entry name" value="PX"/>
    <property type="match status" value="1"/>
</dbReference>
<dbReference type="PROSITE" id="PS50195">
    <property type="entry name" value="PX"/>
    <property type="match status" value="1"/>
</dbReference>
<dbReference type="Pfam" id="PF00787">
    <property type="entry name" value="PX"/>
    <property type="match status" value="1"/>
</dbReference>
<reference evidence="7" key="1">
    <citation type="journal article" date="2023" name="Mol. Phylogenet. Evol.">
        <title>Genome-scale phylogeny and comparative genomics of the fungal order Sordariales.</title>
        <authorList>
            <person name="Hensen N."/>
            <person name="Bonometti L."/>
            <person name="Westerberg I."/>
            <person name="Brannstrom I.O."/>
            <person name="Guillou S."/>
            <person name="Cros-Aarteil S."/>
            <person name="Calhoun S."/>
            <person name="Haridas S."/>
            <person name="Kuo A."/>
            <person name="Mondo S."/>
            <person name="Pangilinan J."/>
            <person name="Riley R."/>
            <person name="LaButti K."/>
            <person name="Andreopoulos B."/>
            <person name="Lipzen A."/>
            <person name="Chen C."/>
            <person name="Yan M."/>
            <person name="Daum C."/>
            <person name="Ng V."/>
            <person name="Clum A."/>
            <person name="Steindorff A."/>
            <person name="Ohm R.A."/>
            <person name="Martin F."/>
            <person name="Silar P."/>
            <person name="Natvig D.O."/>
            <person name="Lalanne C."/>
            <person name="Gautier V."/>
            <person name="Ament-Velasquez S.L."/>
            <person name="Kruys A."/>
            <person name="Hutchinson M.I."/>
            <person name="Powell A.J."/>
            <person name="Barry K."/>
            <person name="Miller A.N."/>
            <person name="Grigoriev I.V."/>
            <person name="Debuchy R."/>
            <person name="Gladieux P."/>
            <person name="Hiltunen Thoren M."/>
            <person name="Johannesson H."/>
        </authorList>
    </citation>
    <scope>NUCLEOTIDE SEQUENCE</scope>
    <source>
        <strain evidence="7">CBS 232.78</strain>
    </source>
</reference>
<sequence>MAPPAEISIPTTSLSAPADGSKPYTLYNITLRLPLRSFVVQKRYSDFAALHQALTSLVGAPPPVPLPTKSWFRSTVSSPELTEARRGGLEKYLRAVAEPPDRRWRDTPAWRAFLNLPGGGASSSITASASGASVEDSRIQVLGTREANVAAAASDPGTWLDLHRELKGALHDARVALGRRDNASENSVRVEAGSAAKRALVKAGSLLASLNDGLRVLKDGGRLGDGELRRRRDLLSAARVERDGLDKLSSSMAVASGGGGSGGARQGVASASDRNALIGNGGSQQQLQLQGPRAGGRVLGAPLPETERTRELDNQGVLQLQRQMMHEQDQDVEALAKIVRRQKEMGMAIHDEVNRHIDMLDRTNDDADVLGRKLNVAKDRVKRL</sequence>
<keyword evidence="3" id="KW-0175">Coiled coil</keyword>
<dbReference type="PANTHER" id="PTHR22775:SF3">
    <property type="entry name" value="SORTING NEXIN-13"/>
    <property type="match status" value="1"/>
</dbReference>
<dbReference type="InterPro" id="IPR001683">
    <property type="entry name" value="PX_dom"/>
</dbReference>
<evidence type="ECO:0000256" key="3">
    <source>
        <dbReference type="ARBA" id="ARBA00023054"/>
    </source>
</evidence>
<dbReference type="PROSITE" id="PS50192">
    <property type="entry name" value="T_SNARE"/>
    <property type="match status" value="1"/>
</dbReference>
<dbReference type="GO" id="GO:0007034">
    <property type="term" value="P:vacuolar transport"/>
    <property type="evidence" value="ECO:0007669"/>
    <property type="project" value="UniProtKB-ARBA"/>
</dbReference>
<dbReference type="SUPFAM" id="SSF58038">
    <property type="entry name" value="SNARE fusion complex"/>
    <property type="match status" value="1"/>
</dbReference>
<dbReference type="GO" id="GO:0016192">
    <property type="term" value="P:vesicle-mediated transport"/>
    <property type="evidence" value="ECO:0007669"/>
    <property type="project" value="UniProtKB-ARBA"/>
</dbReference>
<dbReference type="AlphaFoldDB" id="A0AAE0K2J6"/>
<evidence type="ECO:0000259" key="6">
    <source>
        <dbReference type="PROSITE" id="PS50195"/>
    </source>
</evidence>
<dbReference type="SUPFAM" id="SSF64268">
    <property type="entry name" value="PX domain"/>
    <property type="match status" value="1"/>
</dbReference>
<evidence type="ECO:0000313" key="8">
    <source>
        <dbReference type="Proteomes" id="UP001285441"/>
    </source>
</evidence>
<organism evidence="7 8">
    <name type="scientific">Podospora didyma</name>
    <dbReference type="NCBI Taxonomy" id="330526"/>
    <lineage>
        <taxon>Eukaryota</taxon>
        <taxon>Fungi</taxon>
        <taxon>Dikarya</taxon>
        <taxon>Ascomycota</taxon>
        <taxon>Pezizomycotina</taxon>
        <taxon>Sordariomycetes</taxon>
        <taxon>Sordariomycetidae</taxon>
        <taxon>Sordariales</taxon>
        <taxon>Podosporaceae</taxon>
        <taxon>Podospora</taxon>
    </lineage>
</organism>
<gene>
    <name evidence="7" type="ORF">B0H63DRAFT_74017</name>
</gene>
<keyword evidence="2" id="KW-0926">Vacuole</keyword>
<comment type="function">
    <text evidence="4">Essential for proper morphogenesis of the vacuole. May exist as structural reinforcement on the surface of the vacuolar membrane and be required for maintenance against rupture by osmotic pressure.</text>
</comment>
<evidence type="ECO:0000256" key="1">
    <source>
        <dbReference type="ARBA" id="ARBA00004116"/>
    </source>
</evidence>
<evidence type="ECO:0008006" key="9">
    <source>
        <dbReference type="Google" id="ProtNLM"/>
    </source>
</evidence>